<sequence>MKKTTKYFLTVMSIVGMLAMGSCSNDNDPGKIEDSSGDTGKSKFVFVVFTDGSGGEAGRYIVTTEDVTTGSISTTGNGIETEAYSFIRQNNKLFGIVYAAQGPTTPFGLNAEGKLVQSGASVNTEMTGVYGTVNDNEYVGGSVNRSKESSIATLYRFDAKNPKVLGRNTVDLAKITGQEEMAVWNGITQVDNKLFAPLTYTPGVTGQTTKYVDSTWIAVFDYPSLAFKKIIRDGRTGSIGNWFGMQGVKQIEDGDTYAWSTAGGTATLKSKNPSAIIRIKKGQEEFDKSYFFNIEQATGAKIARGEHIKGSKFLMTLYATNEIGSVTGGRVKLAIVDVVAKTVQPVTGVPEHAQMSYNMKVYAEEDGKTVYYVMKEDAGEHYLYVVDVATATGKRGIKFQGIADVTSITKLKY</sequence>
<dbReference type="Pfam" id="PF14298">
    <property type="entry name" value="DUF4374"/>
    <property type="match status" value="1"/>
</dbReference>
<dbReference type="InterPro" id="IPR025401">
    <property type="entry name" value="DUF4374"/>
</dbReference>
<organism evidence="2 3">
    <name type="scientific">Flavobacterium plantiphilum</name>
    <dbReference type="NCBI Taxonomy" id="3163297"/>
    <lineage>
        <taxon>Bacteria</taxon>
        <taxon>Pseudomonadati</taxon>
        <taxon>Bacteroidota</taxon>
        <taxon>Flavobacteriia</taxon>
        <taxon>Flavobacteriales</taxon>
        <taxon>Flavobacteriaceae</taxon>
        <taxon>Flavobacterium</taxon>
    </lineage>
</organism>
<dbReference type="PROSITE" id="PS51257">
    <property type="entry name" value="PROKAR_LIPOPROTEIN"/>
    <property type="match status" value="1"/>
</dbReference>
<evidence type="ECO:0000313" key="2">
    <source>
        <dbReference type="EMBL" id="MFL9831228.1"/>
    </source>
</evidence>
<feature type="chain" id="PRO_5047267905" evidence="1">
    <location>
        <begin position="25"/>
        <end position="413"/>
    </location>
</feature>
<keyword evidence="3" id="KW-1185">Reference proteome</keyword>
<gene>
    <name evidence="2" type="ORF">ABS764_10255</name>
</gene>
<proteinExistence type="predicted"/>
<evidence type="ECO:0000313" key="3">
    <source>
        <dbReference type="Proteomes" id="UP001629260"/>
    </source>
</evidence>
<comment type="caution">
    <text evidence="2">The sequence shown here is derived from an EMBL/GenBank/DDBJ whole genome shotgun (WGS) entry which is preliminary data.</text>
</comment>
<protein>
    <submittedName>
        <fullName evidence="2">DUF4374 domain-containing protein</fullName>
    </submittedName>
</protein>
<feature type="signal peptide" evidence="1">
    <location>
        <begin position="1"/>
        <end position="24"/>
    </location>
</feature>
<dbReference type="Proteomes" id="UP001629260">
    <property type="component" value="Unassembled WGS sequence"/>
</dbReference>
<name>A0ABW8XVR4_9FLAO</name>
<dbReference type="RefSeq" id="WP_408081696.1">
    <property type="nucleotide sequence ID" value="NZ_JBELQA010000005.1"/>
</dbReference>
<evidence type="ECO:0000256" key="1">
    <source>
        <dbReference type="SAM" id="SignalP"/>
    </source>
</evidence>
<reference evidence="2 3" key="1">
    <citation type="submission" date="2024-06" db="EMBL/GenBank/DDBJ databases">
        <authorList>
            <person name="Kaempfer P."/>
            <person name="Viver T."/>
        </authorList>
    </citation>
    <scope>NUCLEOTIDE SEQUENCE [LARGE SCALE GENOMIC DNA]</scope>
    <source>
        <strain evidence="2 3">ST-87</strain>
    </source>
</reference>
<keyword evidence="1" id="KW-0732">Signal</keyword>
<accession>A0ABW8XVR4</accession>
<dbReference type="EMBL" id="JBELQA010000005">
    <property type="protein sequence ID" value="MFL9831228.1"/>
    <property type="molecule type" value="Genomic_DNA"/>
</dbReference>